<sequence length="131" mass="14965">MFELIKTLVPYLSPGSIICDYQYAAFSAMKYCFPEVNVKGCFFHLAQNMRKHLAEIGVISQYNNDPEFALRAKMVLALAFVPMADLDEYIDALANDLPVELQPLLNWFEQSMEKIAPIIMQRQPIVDCVLN</sequence>
<evidence type="ECO:0008006" key="3">
    <source>
        <dbReference type="Google" id="ProtNLM"/>
    </source>
</evidence>
<gene>
    <name evidence="1" type="ORF">QE152_g9838</name>
</gene>
<accession>A0AAW1LX28</accession>
<reference evidence="1 2" key="1">
    <citation type="journal article" date="2024" name="BMC Genomics">
        <title>De novo assembly and annotation of Popillia japonica's genome with initial clues to its potential as an invasive pest.</title>
        <authorList>
            <person name="Cucini C."/>
            <person name="Boschi S."/>
            <person name="Funari R."/>
            <person name="Cardaioli E."/>
            <person name="Iannotti N."/>
            <person name="Marturano G."/>
            <person name="Paoli F."/>
            <person name="Bruttini M."/>
            <person name="Carapelli A."/>
            <person name="Frati F."/>
            <person name="Nardi F."/>
        </authorList>
    </citation>
    <scope>NUCLEOTIDE SEQUENCE [LARGE SCALE GENOMIC DNA]</scope>
    <source>
        <strain evidence="1">DMR45628</strain>
    </source>
</reference>
<name>A0AAW1LX28_POPJA</name>
<protein>
    <recommendedName>
        <fullName evidence="3">MULE transposase domain-containing protein</fullName>
    </recommendedName>
</protein>
<dbReference type="EMBL" id="JASPKY010000086">
    <property type="protein sequence ID" value="KAK9738451.1"/>
    <property type="molecule type" value="Genomic_DNA"/>
</dbReference>
<dbReference type="Proteomes" id="UP001458880">
    <property type="component" value="Unassembled WGS sequence"/>
</dbReference>
<proteinExistence type="predicted"/>
<keyword evidence="2" id="KW-1185">Reference proteome</keyword>
<comment type="caution">
    <text evidence="1">The sequence shown here is derived from an EMBL/GenBank/DDBJ whole genome shotgun (WGS) entry which is preliminary data.</text>
</comment>
<organism evidence="1 2">
    <name type="scientific">Popillia japonica</name>
    <name type="common">Japanese beetle</name>
    <dbReference type="NCBI Taxonomy" id="7064"/>
    <lineage>
        <taxon>Eukaryota</taxon>
        <taxon>Metazoa</taxon>
        <taxon>Ecdysozoa</taxon>
        <taxon>Arthropoda</taxon>
        <taxon>Hexapoda</taxon>
        <taxon>Insecta</taxon>
        <taxon>Pterygota</taxon>
        <taxon>Neoptera</taxon>
        <taxon>Endopterygota</taxon>
        <taxon>Coleoptera</taxon>
        <taxon>Polyphaga</taxon>
        <taxon>Scarabaeiformia</taxon>
        <taxon>Scarabaeidae</taxon>
        <taxon>Rutelinae</taxon>
        <taxon>Popillia</taxon>
    </lineage>
</organism>
<dbReference type="AlphaFoldDB" id="A0AAW1LX28"/>
<evidence type="ECO:0000313" key="1">
    <source>
        <dbReference type="EMBL" id="KAK9738451.1"/>
    </source>
</evidence>
<evidence type="ECO:0000313" key="2">
    <source>
        <dbReference type="Proteomes" id="UP001458880"/>
    </source>
</evidence>